<keyword evidence="6" id="KW-0325">Glycoprotein</keyword>
<comment type="pathway">
    <text evidence="2">Glycan metabolism; cellulose degradation.</text>
</comment>
<dbReference type="OrthoDB" id="47059at2759"/>
<comment type="similarity">
    <text evidence="3">Belongs to the glycosyl hydrolase 3 family.</text>
</comment>
<dbReference type="AlphaFoldDB" id="A0A9P5EIM9"/>
<dbReference type="EC" id="3.2.1.21" evidence="4"/>
<comment type="catalytic activity">
    <reaction evidence="1">
        <text>Hydrolysis of terminal, non-reducing beta-D-glucosyl residues with release of beta-D-glucose.</text>
        <dbReference type="EC" id="3.2.1.21"/>
    </reaction>
</comment>
<evidence type="ECO:0000256" key="1">
    <source>
        <dbReference type="ARBA" id="ARBA00000448"/>
    </source>
</evidence>
<gene>
    <name evidence="12" type="primary">cbg-1-0</name>
    <name evidence="12" type="ORF">CGCSCA2_v015000</name>
</gene>
<accession>A0A9P5EIM9</accession>
<dbReference type="SUPFAM" id="SSF51445">
    <property type="entry name" value="(Trans)glycosidases"/>
    <property type="match status" value="1"/>
</dbReference>
<dbReference type="Gene3D" id="3.40.50.1700">
    <property type="entry name" value="Glycoside hydrolase family 3 C-terminal domain"/>
    <property type="match status" value="1"/>
</dbReference>
<dbReference type="Pfam" id="PF01915">
    <property type="entry name" value="Glyco_hydro_3_C"/>
    <property type="match status" value="1"/>
</dbReference>
<sequence length="296" mass="33387">METRRYNVDEKIDHRTLREVYLRPFKVGLEARPWTIMTSYQKINDERVDTSIYLIERILREELAFEAVVMSDWGRGGLNDTIQSLLATTDLEMPGPAIRRGNRLMAAVLSDEVDEKTYLNLCVKRLLRLIEKETLLPARNGNWISRQDGHIDQQTEELEADDVSGFQTVARQAARDGLVLLKNQDLLSIRPQNLNTVAIIGPHAKQPTAGGSGNAAVNPYYIANPNEAIAAQLRGQNQNLNISFEQEMPVSRTPPTLGNQIVKLNPAYHGLRMNFYAGNSFEEGIVATSFWKDSHI</sequence>
<dbReference type="PANTHER" id="PTHR42715">
    <property type="entry name" value="BETA-GLUCOSIDASE"/>
    <property type="match status" value="1"/>
</dbReference>
<dbReference type="Gene3D" id="3.20.20.300">
    <property type="entry name" value="Glycoside hydrolase, family 3, N-terminal domain"/>
    <property type="match status" value="1"/>
</dbReference>
<dbReference type="InterPro" id="IPR017853">
    <property type="entry name" value="GH"/>
</dbReference>
<dbReference type="InterPro" id="IPR050288">
    <property type="entry name" value="Cellulose_deg_GH3"/>
</dbReference>
<dbReference type="InterPro" id="IPR001764">
    <property type="entry name" value="Glyco_hydro_3_N"/>
</dbReference>
<evidence type="ECO:0000256" key="8">
    <source>
        <dbReference type="ARBA" id="ARBA00023295"/>
    </source>
</evidence>
<dbReference type="InterPro" id="IPR002772">
    <property type="entry name" value="Glyco_hydro_3_C"/>
</dbReference>
<dbReference type="GO" id="GO:0008422">
    <property type="term" value="F:beta-glucosidase activity"/>
    <property type="evidence" value="ECO:0007669"/>
    <property type="project" value="UniProtKB-EC"/>
</dbReference>
<name>A0A9P5EIM9_COLSI</name>
<feature type="domain" description="Glycoside hydrolase family 3 C-terminal" evidence="11">
    <location>
        <begin position="178"/>
        <end position="235"/>
    </location>
</feature>
<evidence type="ECO:0000256" key="9">
    <source>
        <dbReference type="ARBA" id="ARBA00023326"/>
    </source>
</evidence>
<dbReference type="InterPro" id="IPR036962">
    <property type="entry name" value="Glyco_hydro_3_N_sf"/>
</dbReference>
<evidence type="ECO:0000259" key="10">
    <source>
        <dbReference type="Pfam" id="PF00933"/>
    </source>
</evidence>
<evidence type="ECO:0000256" key="4">
    <source>
        <dbReference type="ARBA" id="ARBA00012744"/>
    </source>
</evidence>
<proteinExistence type="inferred from homology"/>
<comment type="caution">
    <text evidence="12">The sequence shown here is derived from an EMBL/GenBank/DDBJ whole genome shotgun (WGS) entry which is preliminary data.</text>
</comment>
<evidence type="ECO:0000256" key="6">
    <source>
        <dbReference type="ARBA" id="ARBA00023180"/>
    </source>
</evidence>
<dbReference type="Proteomes" id="UP000711996">
    <property type="component" value="Unassembled WGS sequence"/>
</dbReference>
<evidence type="ECO:0000313" key="13">
    <source>
        <dbReference type="Proteomes" id="UP000711996"/>
    </source>
</evidence>
<evidence type="ECO:0000256" key="3">
    <source>
        <dbReference type="ARBA" id="ARBA00005336"/>
    </source>
</evidence>
<evidence type="ECO:0000259" key="11">
    <source>
        <dbReference type="Pfam" id="PF01915"/>
    </source>
</evidence>
<feature type="domain" description="Glycoside hydrolase family 3 N-terminal" evidence="10">
    <location>
        <begin position="11"/>
        <end position="74"/>
    </location>
</feature>
<dbReference type="PANTHER" id="PTHR42715:SF10">
    <property type="entry name" value="BETA-GLUCOSIDASE"/>
    <property type="match status" value="1"/>
</dbReference>
<dbReference type="EMBL" id="QPMT01000121">
    <property type="protein sequence ID" value="KAF4840725.1"/>
    <property type="molecule type" value="Genomic_DNA"/>
</dbReference>
<organism evidence="12 13">
    <name type="scientific">Colletotrichum siamense</name>
    <name type="common">Anthracnose fungus</name>
    <dbReference type="NCBI Taxonomy" id="690259"/>
    <lineage>
        <taxon>Eukaryota</taxon>
        <taxon>Fungi</taxon>
        <taxon>Dikarya</taxon>
        <taxon>Ascomycota</taxon>
        <taxon>Pezizomycotina</taxon>
        <taxon>Sordariomycetes</taxon>
        <taxon>Hypocreomycetidae</taxon>
        <taxon>Glomerellales</taxon>
        <taxon>Glomerellaceae</taxon>
        <taxon>Colletotrichum</taxon>
        <taxon>Colletotrichum gloeosporioides species complex</taxon>
    </lineage>
</organism>
<evidence type="ECO:0000256" key="7">
    <source>
        <dbReference type="ARBA" id="ARBA00023277"/>
    </source>
</evidence>
<keyword evidence="8" id="KW-0326">Glycosidase</keyword>
<protein>
    <recommendedName>
        <fullName evidence="4">beta-glucosidase</fullName>
        <ecNumber evidence="4">3.2.1.21</ecNumber>
    </recommendedName>
</protein>
<keyword evidence="7" id="KW-0119">Carbohydrate metabolism</keyword>
<evidence type="ECO:0000256" key="5">
    <source>
        <dbReference type="ARBA" id="ARBA00022801"/>
    </source>
</evidence>
<keyword evidence="9" id="KW-0624">Polysaccharide degradation</keyword>
<dbReference type="Pfam" id="PF00933">
    <property type="entry name" value="Glyco_hydro_3"/>
    <property type="match status" value="1"/>
</dbReference>
<dbReference type="GO" id="GO:0000272">
    <property type="term" value="P:polysaccharide catabolic process"/>
    <property type="evidence" value="ECO:0007669"/>
    <property type="project" value="UniProtKB-KW"/>
</dbReference>
<keyword evidence="13" id="KW-1185">Reference proteome</keyword>
<dbReference type="InterPro" id="IPR036881">
    <property type="entry name" value="Glyco_hydro_3_C_sf"/>
</dbReference>
<reference evidence="12" key="1">
    <citation type="submission" date="2019-06" db="EMBL/GenBank/DDBJ databases">
        <authorList>
            <person name="Gan P."/>
            <person name="Shirasu K."/>
        </authorList>
    </citation>
    <scope>NUCLEOTIDE SEQUENCE [LARGE SCALE GENOMIC DNA]</scope>
    <source>
        <strain evidence="12">CAD2</strain>
    </source>
</reference>
<evidence type="ECO:0000313" key="12">
    <source>
        <dbReference type="EMBL" id="KAF4840725.1"/>
    </source>
</evidence>
<evidence type="ECO:0000256" key="2">
    <source>
        <dbReference type="ARBA" id="ARBA00004987"/>
    </source>
</evidence>
<keyword evidence="5" id="KW-0378">Hydrolase</keyword>